<dbReference type="EMBL" id="PP949967">
    <property type="protein sequence ID" value="XDJ02356.1"/>
    <property type="molecule type" value="Genomic_DNA"/>
</dbReference>
<proteinExistence type="predicted"/>
<organism evidence="1">
    <name type="scientific">Pseudomonas phage KV2023</name>
    <dbReference type="NCBI Taxonomy" id="3234047"/>
    <lineage>
        <taxon>Viruses</taxon>
        <taxon>Duplodnaviria</taxon>
        <taxon>Heunggongvirae</taxon>
        <taxon>Uroviricota</taxon>
        <taxon>Caudoviricetes</taxon>
        <taxon>Bruynoghevirus</taxon>
    </lineage>
</organism>
<sequence length="97" mass="9550">MVPPMLDCMVSTPRPIAELIELGSAGVTRALRSGAGSGVAGATSWGASSITSGSFKEANSAATSRPLTSASSASIAAFSSGERAISHLLVAGKRIGS</sequence>
<evidence type="ECO:0000313" key="1">
    <source>
        <dbReference type="EMBL" id="XDJ02356.1"/>
    </source>
</evidence>
<protein>
    <submittedName>
        <fullName evidence="1">Uncharacterized protein</fullName>
    </submittedName>
</protein>
<accession>A0AB39C703</accession>
<name>A0AB39C703_9CAUD</name>
<reference evidence="1" key="1">
    <citation type="submission" date="2024-06" db="EMBL/GenBank/DDBJ databases">
        <authorList>
            <person name="Kandhan P."/>
            <person name="Suresh D."/>
            <person name="Suresh A."/>
            <person name="Gopikrishnan V."/>
        </authorList>
    </citation>
    <scope>NUCLEOTIDE SEQUENCE</scope>
</reference>